<dbReference type="EMBL" id="JAWMAJ010000221">
    <property type="protein sequence ID" value="MDV7222355.1"/>
    <property type="molecule type" value="Genomic_DNA"/>
</dbReference>
<feature type="domain" description="DUF6879" evidence="1">
    <location>
        <begin position="80"/>
        <end position="243"/>
    </location>
</feature>
<evidence type="ECO:0000259" key="1">
    <source>
        <dbReference type="Pfam" id="PF21806"/>
    </source>
</evidence>
<comment type="caution">
    <text evidence="2">The sequence shown here is derived from an EMBL/GenBank/DDBJ whole genome shotgun (WGS) entry which is preliminary data.</text>
</comment>
<dbReference type="InterPro" id="IPR049244">
    <property type="entry name" value="DUF6879"/>
</dbReference>
<dbReference type="Proteomes" id="UP001187346">
    <property type="component" value="Unassembled WGS sequence"/>
</dbReference>
<evidence type="ECO:0000313" key="3">
    <source>
        <dbReference type="Proteomes" id="UP001187346"/>
    </source>
</evidence>
<dbReference type="Pfam" id="PF21806">
    <property type="entry name" value="DUF6879"/>
    <property type="match status" value="1"/>
</dbReference>
<name>A0ABU4FP54_9ACTN</name>
<reference evidence="2 3" key="1">
    <citation type="submission" date="2023-10" db="EMBL/GenBank/DDBJ databases">
        <title>Characterization of rhizosphere-enriched actinobacteria from wheat plants lab-grown on chernevaya soil.</title>
        <authorList>
            <person name="Tikhonova E.N."/>
            <person name="Konopkin A."/>
            <person name="Kravchenko I.K."/>
        </authorList>
    </citation>
    <scope>NUCLEOTIDE SEQUENCE [LARGE SCALE GENOMIC DNA]</scope>
    <source>
        <strain evidence="2 3">RR29</strain>
    </source>
</reference>
<keyword evidence="3" id="KW-1185">Reference proteome</keyword>
<proteinExistence type="predicted"/>
<dbReference type="PROSITE" id="PS51257">
    <property type="entry name" value="PROKAR_LIPOPROTEIN"/>
    <property type="match status" value="1"/>
</dbReference>
<protein>
    <recommendedName>
        <fullName evidence="1">DUF6879 domain-containing protein</fullName>
    </recommendedName>
</protein>
<sequence>MTRRLRFNGTGSGGGSCPAIHEDLDTGEIIVHGPRLTDPDAIAQLQHLDEDEIPVVVPRNTLIDFGPKSRDTEPRVLDPETFARLFENFRHSAWHLEMRKGYAVDRATDTYAQFVRGEVPAWDIDSPWARTIGAKTRDGAYVGRVRIVDNPPTEGQLYLLAHAEHNAALGEEVRNLWREDARHVNLPDEDFWIFDSHIVALCLWDDEDNLTGAELITEPARVNQYNRLRDVAMHYAVPYERFKALADARG</sequence>
<gene>
    <name evidence="2" type="ORF">R5A26_41130</name>
</gene>
<evidence type="ECO:0000313" key="2">
    <source>
        <dbReference type="EMBL" id="MDV7222355.1"/>
    </source>
</evidence>
<dbReference type="RefSeq" id="WP_317775213.1">
    <property type="nucleotide sequence ID" value="NZ_JAWMAJ010000221.1"/>
</dbReference>
<accession>A0ABU4FP54</accession>
<organism evidence="2 3">
    <name type="scientific">Streptomyces prunicolor</name>
    <dbReference type="NCBI Taxonomy" id="67348"/>
    <lineage>
        <taxon>Bacteria</taxon>
        <taxon>Bacillati</taxon>
        <taxon>Actinomycetota</taxon>
        <taxon>Actinomycetes</taxon>
        <taxon>Kitasatosporales</taxon>
        <taxon>Streptomycetaceae</taxon>
        <taxon>Streptomyces</taxon>
    </lineage>
</organism>